<organism evidence="1">
    <name type="scientific">Lepeophtheirus salmonis</name>
    <name type="common">Salmon louse</name>
    <name type="synonym">Caligus salmonis</name>
    <dbReference type="NCBI Taxonomy" id="72036"/>
    <lineage>
        <taxon>Eukaryota</taxon>
        <taxon>Metazoa</taxon>
        <taxon>Ecdysozoa</taxon>
        <taxon>Arthropoda</taxon>
        <taxon>Crustacea</taxon>
        <taxon>Multicrustacea</taxon>
        <taxon>Hexanauplia</taxon>
        <taxon>Copepoda</taxon>
        <taxon>Siphonostomatoida</taxon>
        <taxon>Caligidae</taxon>
        <taxon>Lepeophtheirus</taxon>
    </lineage>
</organism>
<proteinExistence type="predicted"/>
<evidence type="ECO:0000313" key="1">
    <source>
        <dbReference type="EMBL" id="CDW48062.1"/>
    </source>
</evidence>
<dbReference type="AlphaFoldDB" id="A0A0K2VD13"/>
<name>A0A0K2VD13_LEPSM</name>
<reference evidence="1" key="1">
    <citation type="submission" date="2014-05" db="EMBL/GenBank/DDBJ databases">
        <authorList>
            <person name="Chronopoulou M."/>
        </authorList>
    </citation>
    <scope>NUCLEOTIDE SEQUENCE</scope>
    <source>
        <tissue evidence="1">Whole organism</tissue>
    </source>
</reference>
<sequence length="97" mass="11236">MSSTMTTTSPSIKFLTLIFHLDLNCKLNTYSFIQRFLKCFSQIVNFFQWDNGDKLFSISRSARSEMLNPVISIEGIRLRLKQLTTALEKNEPNKIVD</sequence>
<accession>A0A0K2VD13</accession>
<dbReference type="EMBL" id="HACA01030701">
    <property type="protein sequence ID" value="CDW48062.1"/>
    <property type="molecule type" value="Transcribed_RNA"/>
</dbReference>
<protein>
    <submittedName>
        <fullName evidence="1">Uncharacterized protein</fullName>
    </submittedName>
</protein>